<organism evidence="2 3">
    <name type="scientific">Dryococelus australis</name>
    <dbReference type="NCBI Taxonomy" id="614101"/>
    <lineage>
        <taxon>Eukaryota</taxon>
        <taxon>Metazoa</taxon>
        <taxon>Ecdysozoa</taxon>
        <taxon>Arthropoda</taxon>
        <taxon>Hexapoda</taxon>
        <taxon>Insecta</taxon>
        <taxon>Pterygota</taxon>
        <taxon>Neoptera</taxon>
        <taxon>Polyneoptera</taxon>
        <taxon>Phasmatodea</taxon>
        <taxon>Verophasmatodea</taxon>
        <taxon>Anareolatae</taxon>
        <taxon>Phasmatidae</taxon>
        <taxon>Eurycanthinae</taxon>
        <taxon>Dryococelus</taxon>
    </lineage>
</organism>
<name>A0ABQ9G390_9NEOP</name>
<evidence type="ECO:0000313" key="3">
    <source>
        <dbReference type="Proteomes" id="UP001159363"/>
    </source>
</evidence>
<proteinExistence type="predicted"/>
<reference evidence="2 3" key="1">
    <citation type="submission" date="2023-02" db="EMBL/GenBank/DDBJ databases">
        <title>LHISI_Scaffold_Assembly.</title>
        <authorList>
            <person name="Stuart O.P."/>
            <person name="Cleave R."/>
            <person name="Magrath M.J.L."/>
            <person name="Mikheyev A.S."/>
        </authorList>
    </citation>
    <scope>NUCLEOTIDE SEQUENCE [LARGE SCALE GENOMIC DNA]</scope>
    <source>
        <strain evidence="2">Daus_M_001</strain>
        <tissue evidence="2">Leg muscle</tissue>
    </source>
</reference>
<comment type="caution">
    <text evidence="2">The sequence shown here is derived from an EMBL/GenBank/DDBJ whole genome shotgun (WGS) entry which is preliminary data.</text>
</comment>
<feature type="region of interest" description="Disordered" evidence="1">
    <location>
        <begin position="297"/>
        <end position="317"/>
    </location>
</feature>
<dbReference type="Proteomes" id="UP001159363">
    <property type="component" value="Chromosome 15"/>
</dbReference>
<feature type="compositionally biased region" description="Polar residues" evidence="1">
    <location>
        <begin position="306"/>
        <end position="317"/>
    </location>
</feature>
<evidence type="ECO:0000313" key="2">
    <source>
        <dbReference type="EMBL" id="KAJ8866537.1"/>
    </source>
</evidence>
<evidence type="ECO:0000256" key="1">
    <source>
        <dbReference type="SAM" id="MobiDB-lite"/>
    </source>
</evidence>
<gene>
    <name evidence="2" type="ORF">PR048_032394</name>
</gene>
<sequence>MNARTQKGEQWEHGLHNIILTEEPMWVIDVWSGAGMEGLGKRGIPEETHRPAASYGTIPTCENPGVTRPGIYPCSPKWARGRCEQIVWLTFSSTARSLGAVQVAGWGGGGEWRGVGYGLCLGPTPPFACRAKPGWPDRESNLGPPECESRELPLRHLARQLNISTDGTTSSPLCVTHAPSLSGATVAGRLARSPPIKANRGQSPAGSPDFHKCESCRTMPLVGGFSRGSPISPASSFRRYSIFTSITLIGSQDHALMMAIEASMEQRRNERVGETGYRRENPPANGVVRHDPHMRGRGVAVEQGPGHSSLTRTIGVN</sequence>
<feature type="region of interest" description="Disordered" evidence="1">
    <location>
        <begin position="273"/>
        <end position="292"/>
    </location>
</feature>
<keyword evidence="3" id="KW-1185">Reference proteome</keyword>
<protein>
    <submittedName>
        <fullName evidence="2">Uncharacterized protein</fullName>
    </submittedName>
</protein>
<accession>A0ABQ9G390</accession>
<dbReference type="EMBL" id="JARBHB010000016">
    <property type="protein sequence ID" value="KAJ8866537.1"/>
    <property type="molecule type" value="Genomic_DNA"/>
</dbReference>